<keyword evidence="2" id="KW-1185">Reference proteome</keyword>
<reference evidence="1" key="1">
    <citation type="submission" date="2011-10" db="EMBL/GenBank/DDBJ databases">
        <title>The Genome Sequence of Oxalobacter formigenes HOxBLS.</title>
        <authorList>
            <consortium name="The Broad Institute Genome Sequencing Platform"/>
            <person name="Earl A."/>
            <person name="Ward D."/>
            <person name="Feldgarden M."/>
            <person name="Gevers D."/>
            <person name="Allison M.J."/>
            <person name="Humphrey S."/>
            <person name="Young S.K."/>
            <person name="Zeng Q."/>
            <person name="Gargeya S."/>
            <person name="Fitzgerald M."/>
            <person name="Haas B."/>
            <person name="Abouelleil A."/>
            <person name="Alvarado L."/>
            <person name="Arachchi H.M."/>
            <person name="Berlin A."/>
            <person name="Brown A."/>
            <person name="Chapman S.B."/>
            <person name="Chen Z."/>
            <person name="Dunbar C."/>
            <person name="Freedman E."/>
            <person name="Gearin G."/>
            <person name="Goldberg J."/>
            <person name="Griggs A."/>
            <person name="Gujja S."/>
            <person name="Heiman D."/>
            <person name="Howarth C."/>
            <person name="Larson L."/>
            <person name="Lui A."/>
            <person name="MacDonald P.J.P."/>
            <person name="Montmayeur A."/>
            <person name="Murphy C."/>
            <person name="Neiman D."/>
            <person name="Pearson M."/>
            <person name="Priest M."/>
            <person name="Roberts A."/>
            <person name="Saif S."/>
            <person name="Shea T."/>
            <person name="Shenoy N."/>
            <person name="Sisk P."/>
            <person name="Stolte C."/>
            <person name="Sykes S."/>
            <person name="Wortman J."/>
            <person name="Nusbaum C."/>
            <person name="Birren B."/>
        </authorList>
    </citation>
    <scope>NUCLEOTIDE SEQUENCE [LARGE SCALE GENOMIC DNA]</scope>
    <source>
        <strain evidence="1">HOxBLS</strain>
    </source>
</reference>
<sequence>MDEENKNIAETIFENAPKPITLFEDKESQFRKVVVPNGWEVQDCNDEKLLAKPRRKKAAVELIDTDSFIGYVKRHGSSTSCTIWADIDYSEGKAKFRSIINDHGEKEDEQAWRDHVARYTPQFSQEYRCWIRKNGSVMSQVDFAEFIDNNQADIASPEGYPSSAEMLNMALNFEAKQDYRFKSSVRLQNGGVNMTFIQDDDKGTIEQMKVFDKFAIGIPVYFGGDAYQINARLRYRHREGKVEFWYELVRPDLVMKAATDTIIERIKAECGQPFFFGNPFAA</sequence>
<dbReference type="RefSeq" id="WP_005876861.1">
    <property type="nucleotide sequence ID" value="NZ_CABMNL010000001.1"/>
</dbReference>
<dbReference type="eggNOG" id="COG5532">
    <property type="taxonomic scope" value="Bacteria"/>
</dbReference>
<dbReference type="HOGENOM" id="CLU_078238_0_0_4"/>
<comment type="caution">
    <text evidence="1">The sequence shown here is derived from an EMBL/GenBank/DDBJ whole genome shotgun (WGS) entry which is preliminary data.</text>
</comment>
<evidence type="ECO:0008006" key="3">
    <source>
        <dbReference type="Google" id="ProtNLM"/>
    </source>
</evidence>
<proteinExistence type="predicted"/>
<dbReference type="Proteomes" id="UP000003973">
    <property type="component" value="Unassembled WGS sequence"/>
</dbReference>
<dbReference type="InterPro" id="IPR019276">
    <property type="entry name" value="DUF2303"/>
</dbReference>
<evidence type="ECO:0000313" key="1">
    <source>
        <dbReference type="EMBL" id="EEO27690.1"/>
    </source>
</evidence>
<dbReference type="AlphaFoldDB" id="C3X3A4"/>
<accession>C3X3A4</accession>
<dbReference type="EMBL" id="ACDP02000023">
    <property type="protein sequence ID" value="EEO27690.1"/>
    <property type="molecule type" value="Genomic_DNA"/>
</dbReference>
<organism evidence="1 2">
    <name type="scientific">Oxalobacter paraformigenes</name>
    <dbReference type="NCBI Taxonomy" id="556268"/>
    <lineage>
        <taxon>Bacteria</taxon>
        <taxon>Pseudomonadati</taxon>
        <taxon>Pseudomonadota</taxon>
        <taxon>Betaproteobacteria</taxon>
        <taxon>Burkholderiales</taxon>
        <taxon>Oxalobacteraceae</taxon>
        <taxon>Oxalobacter</taxon>
    </lineage>
</organism>
<dbReference type="Pfam" id="PF10065">
    <property type="entry name" value="DUF2303"/>
    <property type="match status" value="1"/>
</dbReference>
<gene>
    <name evidence="1" type="ORF">OFAG_00843</name>
</gene>
<evidence type="ECO:0000313" key="2">
    <source>
        <dbReference type="Proteomes" id="UP000003973"/>
    </source>
</evidence>
<name>C3X3A4_9BURK</name>
<protein>
    <recommendedName>
        <fullName evidence="3">DUF2303 family protein</fullName>
    </recommendedName>
</protein>